<feature type="domain" description="Homeobox" evidence="11">
    <location>
        <begin position="103"/>
        <end position="163"/>
    </location>
</feature>
<dbReference type="InterPro" id="IPR050762">
    <property type="entry name" value="HD-ZIP_Homeobox_LZ_Class_II"/>
</dbReference>
<keyword evidence="4 8" id="KW-0238">DNA-binding</keyword>
<proteinExistence type="inferred from homology"/>
<feature type="DNA-binding region" description="Homeobox" evidence="8">
    <location>
        <begin position="105"/>
        <end position="164"/>
    </location>
</feature>
<keyword evidence="10" id="KW-0175">Coiled coil</keyword>
<sequence>MLIIHPLSQSPLSQSLTTYTFCSPFVFSAMEDDETCITGLSLGLGMGGHALKKEKQKGPCLDLTFHLSPKSEEGLHDVDQQHHDDDRAKVICLKRPNETSSDDINNRKKLKLTKEQSATLENIFKLHTTLNPAQKQALAEQLNLKHRQVEVWFQNRRARTKLKQTEVDREFLKKCYEKLTDENLRLKKELQELRAQKIGATPLYIQLSKAKSLNICSSCGELLKSNEGNKSVIPNAIRNSNHKLHSRVGVELEGIRNS</sequence>
<comment type="caution">
    <text evidence="12">The sequence shown here is derived from an EMBL/GenBank/DDBJ whole genome shotgun (WGS) entry which is preliminary data.</text>
</comment>
<dbReference type="EMBL" id="JBGMDY010000003">
    <property type="protein sequence ID" value="KAL2340506.1"/>
    <property type="molecule type" value="Genomic_DNA"/>
</dbReference>
<dbReference type="PROSITE" id="PS50071">
    <property type="entry name" value="HOMEOBOX_2"/>
    <property type="match status" value="1"/>
</dbReference>
<evidence type="ECO:0000256" key="2">
    <source>
        <dbReference type="ARBA" id="ARBA00006074"/>
    </source>
</evidence>
<keyword evidence="6" id="KW-0804">Transcription</keyword>
<evidence type="ECO:0000256" key="5">
    <source>
        <dbReference type="ARBA" id="ARBA00023155"/>
    </source>
</evidence>
<name>A0ABD1MXF6_9FABA</name>
<dbReference type="AlphaFoldDB" id="A0ABD1MXF6"/>
<dbReference type="Gene3D" id="1.10.10.60">
    <property type="entry name" value="Homeodomain-like"/>
    <property type="match status" value="1"/>
</dbReference>
<dbReference type="InterPro" id="IPR009057">
    <property type="entry name" value="Homeodomain-like_sf"/>
</dbReference>
<dbReference type="PANTHER" id="PTHR45714">
    <property type="entry name" value="HOMEOBOX-LEUCINE ZIPPER PROTEIN HAT14"/>
    <property type="match status" value="1"/>
</dbReference>
<dbReference type="SUPFAM" id="SSF46689">
    <property type="entry name" value="Homeodomain-like"/>
    <property type="match status" value="1"/>
</dbReference>
<evidence type="ECO:0000256" key="3">
    <source>
        <dbReference type="ARBA" id="ARBA00023015"/>
    </source>
</evidence>
<evidence type="ECO:0000256" key="10">
    <source>
        <dbReference type="SAM" id="Coils"/>
    </source>
</evidence>
<comment type="similarity">
    <text evidence="2">Belongs to the HD-ZIP homeobox family. Class II subfamily.</text>
</comment>
<evidence type="ECO:0000256" key="6">
    <source>
        <dbReference type="ARBA" id="ARBA00023163"/>
    </source>
</evidence>
<protein>
    <recommendedName>
        <fullName evidence="11">Homeobox domain-containing protein</fullName>
    </recommendedName>
</protein>
<dbReference type="PANTHER" id="PTHR45714:SF72">
    <property type="entry name" value="HOMEOBOX-LEUCINE ZIPPER PROTEIN HOX26-RELATED"/>
    <property type="match status" value="1"/>
</dbReference>
<feature type="coiled-coil region" evidence="10">
    <location>
        <begin position="162"/>
        <end position="196"/>
    </location>
</feature>
<dbReference type="InterPro" id="IPR001356">
    <property type="entry name" value="HD"/>
</dbReference>
<dbReference type="Proteomes" id="UP001603857">
    <property type="component" value="Unassembled WGS sequence"/>
</dbReference>
<comment type="subcellular location">
    <subcellularLocation>
        <location evidence="1 8 9">Nucleus</location>
    </subcellularLocation>
</comment>
<organism evidence="12 13">
    <name type="scientific">Flemingia macrophylla</name>
    <dbReference type="NCBI Taxonomy" id="520843"/>
    <lineage>
        <taxon>Eukaryota</taxon>
        <taxon>Viridiplantae</taxon>
        <taxon>Streptophyta</taxon>
        <taxon>Embryophyta</taxon>
        <taxon>Tracheophyta</taxon>
        <taxon>Spermatophyta</taxon>
        <taxon>Magnoliopsida</taxon>
        <taxon>eudicotyledons</taxon>
        <taxon>Gunneridae</taxon>
        <taxon>Pentapetalae</taxon>
        <taxon>rosids</taxon>
        <taxon>fabids</taxon>
        <taxon>Fabales</taxon>
        <taxon>Fabaceae</taxon>
        <taxon>Papilionoideae</taxon>
        <taxon>50 kb inversion clade</taxon>
        <taxon>NPAAA clade</taxon>
        <taxon>indigoferoid/millettioid clade</taxon>
        <taxon>Phaseoleae</taxon>
        <taxon>Flemingia</taxon>
    </lineage>
</organism>
<dbReference type="Pfam" id="PF00046">
    <property type="entry name" value="Homeodomain"/>
    <property type="match status" value="1"/>
</dbReference>
<keyword evidence="3" id="KW-0805">Transcription regulation</keyword>
<accession>A0ABD1MXF6</accession>
<dbReference type="Pfam" id="PF02183">
    <property type="entry name" value="HALZ"/>
    <property type="match status" value="1"/>
</dbReference>
<dbReference type="GO" id="GO:0003677">
    <property type="term" value="F:DNA binding"/>
    <property type="evidence" value="ECO:0007669"/>
    <property type="project" value="UniProtKB-UniRule"/>
</dbReference>
<dbReference type="CDD" id="cd00086">
    <property type="entry name" value="homeodomain"/>
    <property type="match status" value="1"/>
</dbReference>
<keyword evidence="7 8" id="KW-0539">Nucleus</keyword>
<evidence type="ECO:0000256" key="4">
    <source>
        <dbReference type="ARBA" id="ARBA00023125"/>
    </source>
</evidence>
<evidence type="ECO:0000256" key="9">
    <source>
        <dbReference type="RuleBase" id="RU000682"/>
    </source>
</evidence>
<keyword evidence="13" id="KW-1185">Reference proteome</keyword>
<dbReference type="PROSITE" id="PS00027">
    <property type="entry name" value="HOMEOBOX_1"/>
    <property type="match status" value="1"/>
</dbReference>
<gene>
    <name evidence="12" type="ORF">Fmac_008446</name>
</gene>
<dbReference type="InterPro" id="IPR017970">
    <property type="entry name" value="Homeobox_CS"/>
</dbReference>
<dbReference type="InterPro" id="IPR003106">
    <property type="entry name" value="Leu_zip_homeo"/>
</dbReference>
<evidence type="ECO:0000313" key="13">
    <source>
        <dbReference type="Proteomes" id="UP001603857"/>
    </source>
</evidence>
<evidence type="ECO:0000256" key="1">
    <source>
        <dbReference type="ARBA" id="ARBA00004123"/>
    </source>
</evidence>
<keyword evidence="5 8" id="KW-0371">Homeobox</keyword>
<dbReference type="SMART" id="SM00389">
    <property type="entry name" value="HOX"/>
    <property type="match status" value="1"/>
</dbReference>
<evidence type="ECO:0000256" key="8">
    <source>
        <dbReference type="PROSITE-ProRule" id="PRU00108"/>
    </source>
</evidence>
<dbReference type="GO" id="GO:0005634">
    <property type="term" value="C:nucleus"/>
    <property type="evidence" value="ECO:0007669"/>
    <property type="project" value="UniProtKB-SubCell"/>
</dbReference>
<evidence type="ECO:0000259" key="11">
    <source>
        <dbReference type="PROSITE" id="PS50071"/>
    </source>
</evidence>
<dbReference type="SMART" id="SM00340">
    <property type="entry name" value="HALZ"/>
    <property type="match status" value="1"/>
</dbReference>
<evidence type="ECO:0000313" key="12">
    <source>
        <dbReference type="EMBL" id="KAL2340506.1"/>
    </source>
</evidence>
<evidence type="ECO:0000256" key="7">
    <source>
        <dbReference type="ARBA" id="ARBA00023242"/>
    </source>
</evidence>
<reference evidence="12 13" key="1">
    <citation type="submission" date="2024-08" db="EMBL/GenBank/DDBJ databases">
        <title>Insights into the chromosomal genome structure of Flemingia macrophylla.</title>
        <authorList>
            <person name="Ding Y."/>
            <person name="Zhao Y."/>
            <person name="Bi W."/>
            <person name="Wu M."/>
            <person name="Zhao G."/>
            <person name="Gong Y."/>
            <person name="Li W."/>
            <person name="Zhang P."/>
        </authorList>
    </citation>
    <scope>NUCLEOTIDE SEQUENCE [LARGE SCALE GENOMIC DNA]</scope>
    <source>
        <strain evidence="12">DYQJB</strain>
        <tissue evidence="12">Leaf</tissue>
    </source>
</reference>